<evidence type="ECO:0000256" key="1">
    <source>
        <dbReference type="PIRSR" id="PIRSR000390-1"/>
    </source>
</evidence>
<dbReference type="InterPro" id="IPR015424">
    <property type="entry name" value="PyrdxlP-dep_Trfase"/>
</dbReference>
<dbReference type="PIRSF" id="PIRSF000390">
    <property type="entry name" value="PLP_StrS"/>
    <property type="match status" value="1"/>
</dbReference>
<organism evidence="4 5">
    <name type="scientific">Desulfocucumis palustris</name>
    <dbReference type="NCBI Taxonomy" id="1898651"/>
    <lineage>
        <taxon>Bacteria</taxon>
        <taxon>Bacillati</taxon>
        <taxon>Bacillota</taxon>
        <taxon>Clostridia</taxon>
        <taxon>Eubacteriales</taxon>
        <taxon>Desulfocucumaceae</taxon>
        <taxon>Desulfocucumis</taxon>
    </lineage>
</organism>
<dbReference type="GO" id="GO:0008483">
    <property type="term" value="F:transaminase activity"/>
    <property type="evidence" value="ECO:0007669"/>
    <property type="project" value="TreeGrafter"/>
</dbReference>
<dbReference type="GO" id="GO:0000271">
    <property type="term" value="P:polysaccharide biosynthetic process"/>
    <property type="evidence" value="ECO:0007669"/>
    <property type="project" value="TreeGrafter"/>
</dbReference>
<dbReference type="Proteomes" id="UP000239549">
    <property type="component" value="Unassembled WGS sequence"/>
</dbReference>
<feature type="active site" description="Proton acceptor" evidence="1">
    <location>
        <position position="186"/>
    </location>
</feature>
<dbReference type="SUPFAM" id="SSF53383">
    <property type="entry name" value="PLP-dependent transferases"/>
    <property type="match status" value="1"/>
</dbReference>
<reference evidence="5" key="1">
    <citation type="submission" date="2018-02" db="EMBL/GenBank/DDBJ databases">
        <title>Genome sequence of Desulfocucumis palustris strain NAW-5.</title>
        <authorList>
            <person name="Watanabe M."/>
            <person name="Kojima H."/>
            <person name="Fukui M."/>
        </authorList>
    </citation>
    <scope>NUCLEOTIDE SEQUENCE [LARGE SCALE GENOMIC DNA]</scope>
    <source>
        <strain evidence="5">NAW-5</strain>
    </source>
</reference>
<keyword evidence="2 3" id="KW-0663">Pyridoxal phosphate</keyword>
<keyword evidence="5" id="KW-1185">Reference proteome</keyword>
<comment type="caution">
    <text evidence="4">The sequence shown here is derived from an EMBL/GenBank/DDBJ whole genome shotgun (WGS) entry which is preliminary data.</text>
</comment>
<dbReference type="InterPro" id="IPR015421">
    <property type="entry name" value="PyrdxlP-dep_Trfase_major"/>
</dbReference>
<dbReference type="RefSeq" id="WP_104370840.1">
    <property type="nucleotide sequence ID" value="NZ_BFAV01000019.1"/>
</dbReference>
<feature type="modified residue" description="N6-(pyridoxal phosphate)lysine" evidence="2">
    <location>
        <position position="186"/>
    </location>
</feature>
<evidence type="ECO:0000256" key="3">
    <source>
        <dbReference type="RuleBase" id="RU004508"/>
    </source>
</evidence>
<evidence type="ECO:0000256" key="2">
    <source>
        <dbReference type="PIRSR" id="PIRSR000390-2"/>
    </source>
</evidence>
<dbReference type="GO" id="GO:0030170">
    <property type="term" value="F:pyridoxal phosphate binding"/>
    <property type="evidence" value="ECO:0007669"/>
    <property type="project" value="TreeGrafter"/>
</dbReference>
<accession>A0A2L2X8P1</accession>
<dbReference type="CDD" id="cd00616">
    <property type="entry name" value="AHBA_syn"/>
    <property type="match status" value="1"/>
</dbReference>
<dbReference type="Gene3D" id="3.90.1150.10">
    <property type="entry name" value="Aspartate Aminotransferase, domain 1"/>
    <property type="match status" value="1"/>
</dbReference>
<proteinExistence type="inferred from homology"/>
<dbReference type="EMBL" id="BFAV01000019">
    <property type="protein sequence ID" value="GBF32294.1"/>
    <property type="molecule type" value="Genomic_DNA"/>
</dbReference>
<dbReference type="InterPro" id="IPR000653">
    <property type="entry name" value="DegT/StrS_aminotransferase"/>
</dbReference>
<dbReference type="Pfam" id="PF01041">
    <property type="entry name" value="DegT_DnrJ_EryC1"/>
    <property type="match status" value="1"/>
</dbReference>
<dbReference type="OrthoDB" id="9810913at2"/>
<protein>
    <submittedName>
        <fullName evidence="4">Perosamine synthetase</fullName>
    </submittedName>
</protein>
<dbReference type="InterPro" id="IPR015422">
    <property type="entry name" value="PyrdxlP-dep_Trfase_small"/>
</dbReference>
<evidence type="ECO:0000313" key="5">
    <source>
        <dbReference type="Proteomes" id="UP000239549"/>
    </source>
</evidence>
<sequence length="377" mass="42546">MEKVGHMLVSGPSITQKEINYVIDAVKNAWYENANMYHERFEKAFASYVERKYAITLPSCTSALHLALVSLGIGPGDEVIVPEITWIATAAPITYVGATPVFADINPNTWCLSAKSFEECITPNTRAVIPVDLYGNMPNMAEIQSIAKKFNIAIIEDAAEAIGSEHKGKKAGSFGETGVFSFHGSKTMTTGEGGMLVTDNEYIYRRVLTLRDHGRPPSDKKFYNTEIAYKYKMSSMQAALGLAQLERIEELIARKRLIFSWYYQELSDINDIILNYEGPYTKNTYWMVTIILNKKFGIKKEELIQQLIENNIDARPFFYPLSSLPAYKKSEQVDIAKKRNLNAYNISPYGINLPCGMNMSEDKVSYVCKILRRLLSL</sequence>
<evidence type="ECO:0000313" key="4">
    <source>
        <dbReference type="EMBL" id="GBF32294.1"/>
    </source>
</evidence>
<comment type="similarity">
    <text evidence="3">Belongs to the DegT/DnrJ/EryC1 family.</text>
</comment>
<name>A0A2L2X8P1_9FIRM</name>
<dbReference type="PANTHER" id="PTHR30244">
    <property type="entry name" value="TRANSAMINASE"/>
    <property type="match status" value="1"/>
</dbReference>
<dbReference type="Gene3D" id="3.40.640.10">
    <property type="entry name" value="Type I PLP-dependent aspartate aminotransferase-like (Major domain)"/>
    <property type="match status" value="1"/>
</dbReference>
<dbReference type="AlphaFoldDB" id="A0A2L2X8P1"/>
<gene>
    <name evidence="4" type="ORF">DCCM_0488</name>
</gene>
<dbReference type="PANTHER" id="PTHR30244:SF34">
    <property type="entry name" value="DTDP-4-AMINO-4,6-DIDEOXYGALACTOSE TRANSAMINASE"/>
    <property type="match status" value="1"/>
</dbReference>